<keyword evidence="3" id="KW-0804">Transcription</keyword>
<organism evidence="6 7">
    <name type="scientific">Paenibacillus violae</name>
    <dbReference type="NCBI Taxonomy" id="3077234"/>
    <lineage>
        <taxon>Bacteria</taxon>
        <taxon>Bacillati</taxon>
        <taxon>Bacillota</taxon>
        <taxon>Bacilli</taxon>
        <taxon>Bacillales</taxon>
        <taxon>Paenibacillaceae</taxon>
        <taxon>Paenibacillus</taxon>
    </lineage>
</organism>
<dbReference type="PANTHER" id="PTHR43280">
    <property type="entry name" value="ARAC-FAMILY TRANSCRIPTIONAL REGULATOR"/>
    <property type="match status" value="1"/>
</dbReference>
<sequence>MINWNTNFIRRLGRSGKGEYFRRSLILVLLITSVPSALIAVSNYLIGTSQIEKQVNKLHKVKIEQFSQAMNEQISQMELVLSRWSTNPMFGDRLDRIEFIEQISQTQDLMQNMLVVGGSNLLISDAQLYLSRQDAMIGSDGIHYLNDEQTTSFQAILHNDAGLLWAYGLPDFASKTSVSPVSLIFKLPWASDSPFGAFVVHLSRKELLTMLEHYVADGQGAALLIRPDGDWVAKPEDNNLAFQEQLRSEIRRHQGDRGEFSFHWEKQSFVVTYGTVSKTGWIYAIASPVTELTGPVVLTSKLILGTSMIGILVSILLGWFASNQLYRPIGNLVALFRSGREDTSVPIRREMQFIEDEWMKLSSESVSMRDRIRQSLPFLREGFFLQLVQGHLYALREQELQTRMGELGLDATNRKISLLYVQLSGLSESKRFREHDQQLVTFAAANIVGEISAARATSSHIINFQDLSVGVLLLYPGDADSEDIRNELFVWSHEMAITLSNVLGLQATVVLGKLTLQVGQIPEMLEQARQTAKFRDVQENNQVIDMEEVTLSSRPAVPFPFNVEKELLQVMRLGMEEEAYVLLDRFVEEVEAAAEWDLAVRQSLLQLVYGMRHMFIETGFQQHPLLSDSHLIEELFAVNESAQLKKMVKARIMAPYLEQFQVLQSGRMRQIIEQVIRLMEERYCEDLSLDECARAVASNPYTLSRSFKQVTGYNFVDYLTRLRIGKAKELLLTTGLKVNEIAEQVGYQHSYFNKIFKGSEGITPTQFRNQYKS</sequence>
<evidence type="ECO:0000256" key="4">
    <source>
        <dbReference type="SAM" id="Phobius"/>
    </source>
</evidence>
<keyword evidence="7" id="KW-1185">Reference proteome</keyword>
<dbReference type="Pfam" id="PF12833">
    <property type="entry name" value="HTH_18"/>
    <property type="match status" value="1"/>
</dbReference>
<dbReference type="PROSITE" id="PS01124">
    <property type="entry name" value="HTH_ARAC_FAMILY_2"/>
    <property type="match status" value="1"/>
</dbReference>
<feature type="transmembrane region" description="Helical" evidence="4">
    <location>
        <begin position="20"/>
        <end position="46"/>
    </location>
</feature>
<protein>
    <submittedName>
        <fullName evidence="6">AraC family transcriptional regulator</fullName>
    </submittedName>
</protein>
<proteinExistence type="predicted"/>
<evidence type="ECO:0000256" key="2">
    <source>
        <dbReference type="ARBA" id="ARBA00023125"/>
    </source>
</evidence>
<accession>A0ABU3RD48</accession>
<dbReference type="Proteomes" id="UP001260980">
    <property type="component" value="Unassembled WGS sequence"/>
</dbReference>
<dbReference type="InterPro" id="IPR009057">
    <property type="entry name" value="Homeodomain-like_sf"/>
</dbReference>
<dbReference type="Gene3D" id="1.10.10.60">
    <property type="entry name" value="Homeodomain-like"/>
    <property type="match status" value="2"/>
</dbReference>
<evidence type="ECO:0000259" key="5">
    <source>
        <dbReference type="PROSITE" id="PS01124"/>
    </source>
</evidence>
<dbReference type="PANTHER" id="PTHR43280:SF28">
    <property type="entry name" value="HTH-TYPE TRANSCRIPTIONAL ACTIVATOR RHAS"/>
    <property type="match status" value="1"/>
</dbReference>
<gene>
    <name evidence="6" type="ORF">RQP52_13890</name>
</gene>
<keyword evidence="4" id="KW-1133">Transmembrane helix</keyword>
<keyword evidence="1" id="KW-0805">Transcription regulation</keyword>
<keyword evidence="4" id="KW-0812">Transmembrane</keyword>
<dbReference type="Gene3D" id="3.30.450.20">
    <property type="entry name" value="PAS domain"/>
    <property type="match status" value="1"/>
</dbReference>
<feature type="domain" description="HTH araC/xylS-type" evidence="5">
    <location>
        <begin position="673"/>
        <end position="770"/>
    </location>
</feature>
<dbReference type="EMBL" id="JAWCUD010000003">
    <property type="protein sequence ID" value="MDU0202189.1"/>
    <property type="molecule type" value="Genomic_DNA"/>
</dbReference>
<evidence type="ECO:0000256" key="1">
    <source>
        <dbReference type="ARBA" id="ARBA00023015"/>
    </source>
</evidence>
<dbReference type="InterPro" id="IPR018060">
    <property type="entry name" value="HTH_AraC"/>
</dbReference>
<dbReference type="SUPFAM" id="SSF46689">
    <property type="entry name" value="Homeodomain-like"/>
    <property type="match status" value="2"/>
</dbReference>
<evidence type="ECO:0000313" key="7">
    <source>
        <dbReference type="Proteomes" id="UP001260980"/>
    </source>
</evidence>
<evidence type="ECO:0000313" key="6">
    <source>
        <dbReference type="EMBL" id="MDU0202189.1"/>
    </source>
</evidence>
<evidence type="ECO:0000256" key="3">
    <source>
        <dbReference type="ARBA" id="ARBA00023163"/>
    </source>
</evidence>
<name>A0ABU3RD48_9BACL</name>
<reference evidence="6 7" key="1">
    <citation type="submission" date="2023-10" db="EMBL/GenBank/DDBJ databases">
        <title>Paenibacillus strain PFR10 Genome sequencing and assembly.</title>
        <authorList>
            <person name="Kim I."/>
        </authorList>
    </citation>
    <scope>NUCLEOTIDE SEQUENCE [LARGE SCALE GENOMIC DNA]</scope>
    <source>
        <strain evidence="6 7">PFR10</strain>
    </source>
</reference>
<dbReference type="RefSeq" id="WP_315952212.1">
    <property type="nucleotide sequence ID" value="NZ_JAWCUD010000003.1"/>
</dbReference>
<keyword evidence="2" id="KW-0238">DNA-binding</keyword>
<keyword evidence="4" id="KW-0472">Membrane</keyword>
<comment type="caution">
    <text evidence="6">The sequence shown here is derived from an EMBL/GenBank/DDBJ whole genome shotgun (WGS) entry which is preliminary data.</text>
</comment>
<dbReference type="SMART" id="SM00342">
    <property type="entry name" value="HTH_ARAC"/>
    <property type="match status" value="1"/>
</dbReference>